<comment type="caution">
    <text evidence="1">The sequence shown here is derived from an EMBL/GenBank/DDBJ whole genome shotgun (WGS) entry which is preliminary data.</text>
</comment>
<evidence type="ECO:0000313" key="1">
    <source>
        <dbReference type="EMBL" id="KAI0083607.1"/>
    </source>
</evidence>
<gene>
    <name evidence="1" type="ORF">BDY19DRAFT_998451</name>
</gene>
<evidence type="ECO:0000313" key="2">
    <source>
        <dbReference type="Proteomes" id="UP001055072"/>
    </source>
</evidence>
<protein>
    <submittedName>
        <fullName evidence="1">Uncharacterized protein</fullName>
    </submittedName>
</protein>
<dbReference type="Proteomes" id="UP001055072">
    <property type="component" value="Unassembled WGS sequence"/>
</dbReference>
<dbReference type="EMBL" id="MU274959">
    <property type="protein sequence ID" value="KAI0083607.1"/>
    <property type="molecule type" value="Genomic_DNA"/>
</dbReference>
<organism evidence="1 2">
    <name type="scientific">Irpex rosettiformis</name>
    <dbReference type="NCBI Taxonomy" id="378272"/>
    <lineage>
        <taxon>Eukaryota</taxon>
        <taxon>Fungi</taxon>
        <taxon>Dikarya</taxon>
        <taxon>Basidiomycota</taxon>
        <taxon>Agaricomycotina</taxon>
        <taxon>Agaricomycetes</taxon>
        <taxon>Polyporales</taxon>
        <taxon>Irpicaceae</taxon>
        <taxon>Irpex</taxon>
    </lineage>
</organism>
<keyword evidence="2" id="KW-1185">Reference proteome</keyword>
<sequence length="187" mass="21054">MSMLSPSTPYFIQPVIAFDTVVIASRTISIFADALVLILTCVKTLRTYLMAREVRLTQKNSISELLVRQGIVYFLIFLSLNVAQTAVQETTGIEYLSPYIFAVTSILMTRFMLNLRKVDDQPSYSLSSALDDVTFEHPQSYPVGESGEVDRETMFCEPSRRTPGFMEGMDADLEFTEMEAEESSLVD</sequence>
<reference evidence="1" key="1">
    <citation type="journal article" date="2021" name="Environ. Microbiol.">
        <title>Gene family expansions and transcriptome signatures uncover fungal adaptations to wood decay.</title>
        <authorList>
            <person name="Hage H."/>
            <person name="Miyauchi S."/>
            <person name="Viragh M."/>
            <person name="Drula E."/>
            <person name="Min B."/>
            <person name="Chaduli D."/>
            <person name="Navarro D."/>
            <person name="Favel A."/>
            <person name="Norest M."/>
            <person name="Lesage-Meessen L."/>
            <person name="Balint B."/>
            <person name="Merenyi Z."/>
            <person name="de Eugenio L."/>
            <person name="Morin E."/>
            <person name="Martinez A.T."/>
            <person name="Baldrian P."/>
            <person name="Stursova M."/>
            <person name="Martinez M.J."/>
            <person name="Novotny C."/>
            <person name="Magnuson J.K."/>
            <person name="Spatafora J.W."/>
            <person name="Maurice S."/>
            <person name="Pangilinan J."/>
            <person name="Andreopoulos W."/>
            <person name="LaButti K."/>
            <person name="Hundley H."/>
            <person name="Na H."/>
            <person name="Kuo A."/>
            <person name="Barry K."/>
            <person name="Lipzen A."/>
            <person name="Henrissat B."/>
            <person name="Riley R."/>
            <person name="Ahrendt S."/>
            <person name="Nagy L.G."/>
            <person name="Grigoriev I.V."/>
            <person name="Martin F."/>
            <person name="Rosso M.N."/>
        </authorList>
    </citation>
    <scope>NUCLEOTIDE SEQUENCE</scope>
    <source>
        <strain evidence="1">CBS 384.51</strain>
    </source>
</reference>
<name>A0ACB8TNL3_9APHY</name>
<proteinExistence type="predicted"/>
<accession>A0ACB8TNL3</accession>